<geneLocation type="plasmid" evidence="1 2">
    <name>pSkuCCBAU71714a</name>
</geneLocation>
<evidence type="ECO:0000313" key="1">
    <source>
        <dbReference type="EMBL" id="WHS96663.1"/>
    </source>
</evidence>
<dbReference type="Proteomes" id="UP001233264">
    <property type="component" value="Plasmid pSkuCCBAU71714a"/>
</dbReference>
<evidence type="ECO:0000313" key="2">
    <source>
        <dbReference type="Proteomes" id="UP001233264"/>
    </source>
</evidence>
<dbReference type="RefSeq" id="WP_234705654.1">
    <property type="nucleotide sequence ID" value="NZ_CP120366.1"/>
</dbReference>
<gene>
    <name evidence="1" type="ORF">PZL22_005203</name>
</gene>
<proteinExistence type="predicted"/>
<keyword evidence="2" id="KW-1185">Reference proteome</keyword>
<accession>A0ABY8TFH6</accession>
<organism evidence="1 2">
    <name type="scientific">Sinorhizobium kummerowiae</name>
    <dbReference type="NCBI Taxonomy" id="158892"/>
    <lineage>
        <taxon>Bacteria</taxon>
        <taxon>Pseudomonadati</taxon>
        <taxon>Pseudomonadota</taxon>
        <taxon>Alphaproteobacteria</taxon>
        <taxon>Hyphomicrobiales</taxon>
        <taxon>Rhizobiaceae</taxon>
        <taxon>Sinorhizobium/Ensifer group</taxon>
        <taxon>Sinorhizobium</taxon>
    </lineage>
</organism>
<sequence>MPARGMVLFVKFQVDVIIRFRRSDR</sequence>
<keyword evidence="1" id="KW-0614">Plasmid</keyword>
<name>A0ABY8TFH6_9HYPH</name>
<dbReference type="EMBL" id="CP120366">
    <property type="protein sequence ID" value="WHS96663.1"/>
    <property type="molecule type" value="Genomic_DNA"/>
</dbReference>
<protein>
    <submittedName>
        <fullName evidence="1">Uncharacterized protein</fullName>
    </submittedName>
</protein>
<reference evidence="1 2" key="1">
    <citation type="submission" date="2023-03" db="EMBL/GenBank/DDBJ databases">
        <authorList>
            <person name="Menendez E."/>
            <person name="Kaur S."/>
            <person name="Flores-Felix J.D."/>
            <person name="diCenzo G.C."/>
            <person name="Peix A."/>
            <person name="Velazquez E."/>
        </authorList>
    </citation>
    <scope>NUCLEOTIDE SEQUENCE [LARGE SCALE GENOMIC DNA]</scope>
    <source>
        <strain evidence="1 2">CCBAU 71714</strain>
        <plasmid evidence="1 2">pSkuCCBAU71714a</plasmid>
    </source>
</reference>